<evidence type="ECO:0000256" key="1">
    <source>
        <dbReference type="SAM" id="MobiDB-lite"/>
    </source>
</evidence>
<feature type="signal peptide" evidence="3">
    <location>
        <begin position="1"/>
        <end position="30"/>
    </location>
</feature>
<name>A0ABW0M2G2_9BACL</name>
<keyword evidence="3" id="KW-0732">Signal</keyword>
<keyword evidence="5" id="KW-1185">Reference proteome</keyword>
<feature type="region of interest" description="Disordered" evidence="1">
    <location>
        <begin position="204"/>
        <end position="301"/>
    </location>
</feature>
<protein>
    <submittedName>
        <fullName evidence="4">Uncharacterized protein</fullName>
    </submittedName>
</protein>
<proteinExistence type="predicted"/>
<comment type="caution">
    <text evidence="4">The sequence shown here is derived from an EMBL/GenBank/DDBJ whole genome shotgun (WGS) entry which is preliminary data.</text>
</comment>
<keyword evidence="2" id="KW-1133">Transmembrane helix</keyword>
<dbReference type="Proteomes" id="UP001596105">
    <property type="component" value="Unassembled WGS sequence"/>
</dbReference>
<feature type="transmembrane region" description="Helical" evidence="2">
    <location>
        <begin position="307"/>
        <end position="327"/>
    </location>
</feature>
<keyword evidence="2" id="KW-0812">Transmembrane</keyword>
<evidence type="ECO:0000313" key="5">
    <source>
        <dbReference type="Proteomes" id="UP001596105"/>
    </source>
</evidence>
<dbReference type="EMBL" id="JBHSMH010000113">
    <property type="protein sequence ID" value="MFC5471984.1"/>
    <property type="molecule type" value="Genomic_DNA"/>
</dbReference>
<evidence type="ECO:0000256" key="3">
    <source>
        <dbReference type="SAM" id="SignalP"/>
    </source>
</evidence>
<feature type="chain" id="PRO_5045220686" evidence="3">
    <location>
        <begin position="31"/>
        <end position="333"/>
    </location>
</feature>
<feature type="compositionally biased region" description="Low complexity" evidence="1">
    <location>
        <begin position="282"/>
        <end position="291"/>
    </location>
</feature>
<sequence>MNRKLPFELNKVTLPIVLLLLILFPSQAAAYSYGDANTEDVAETFKLVESSLSGSSPNWKAAEDAYKARRSEIQSHFGSKVALTLDQNFKDKDGKLVVSNFKAVLVMNLDRRFDYAIKQVSDYSAAKLLLAKAKATYDTLAPYIGTGTKEAEQAFEDALDALGNPGLFGVGKKDADPELFKEKVSYIYSSVKPLFPYLAYEAPAPSKEVPPSKQPEPSEKPVASPSPKPSEEPEVPAAEASATVSPEPSASESPSASASQTAQTEPSNEAEQPPESPETAEEAAPTATIEAQAEHAPMAQTDKTNPWVTFAVIGGVAVLGAAGVWFARKKGLF</sequence>
<evidence type="ECO:0000313" key="4">
    <source>
        <dbReference type="EMBL" id="MFC5471984.1"/>
    </source>
</evidence>
<gene>
    <name evidence="4" type="ORF">ACFPPD_25215</name>
</gene>
<accession>A0ABW0M2G2</accession>
<keyword evidence="2" id="KW-0472">Membrane</keyword>
<evidence type="ECO:0000256" key="2">
    <source>
        <dbReference type="SAM" id="Phobius"/>
    </source>
</evidence>
<feature type="compositionally biased region" description="Low complexity" evidence="1">
    <location>
        <begin position="235"/>
        <end position="273"/>
    </location>
</feature>
<reference evidence="5" key="1">
    <citation type="journal article" date="2019" name="Int. J. Syst. Evol. Microbiol.">
        <title>The Global Catalogue of Microorganisms (GCM) 10K type strain sequencing project: providing services to taxonomists for standard genome sequencing and annotation.</title>
        <authorList>
            <consortium name="The Broad Institute Genomics Platform"/>
            <consortium name="The Broad Institute Genome Sequencing Center for Infectious Disease"/>
            <person name="Wu L."/>
            <person name="Ma J."/>
        </authorList>
    </citation>
    <scope>NUCLEOTIDE SEQUENCE [LARGE SCALE GENOMIC DNA]</scope>
    <source>
        <strain evidence="5">CCUG 57113</strain>
    </source>
</reference>
<dbReference type="RefSeq" id="WP_209746947.1">
    <property type="nucleotide sequence ID" value="NZ_JBHSMH010000113.1"/>
</dbReference>
<organism evidence="4 5">
    <name type="scientific">Cohnella suwonensis</name>
    <dbReference type="NCBI Taxonomy" id="696072"/>
    <lineage>
        <taxon>Bacteria</taxon>
        <taxon>Bacillati</taxon>
        <taxon>Bacillota</taxon>
        <taxon>Bacilli</taxon>
        <taxon>Bacillales</taxon>
        <taxon>Paenibacillaceae</taxon>
        <taxon>Cohnella</taxon>
    </lineage>
</organism>